<evidence type="ECO:0000256" key="1">
    <source>
        <dbReference type="ARBA" id="ARBA00004613"/>
    </source>
</evidence>
<feature type="domain" description="CUB" evidence="16">
    <location>
        <begin position="260"/>
        <end position="388"/>
    </location>
</feature>
<dbReference type="Gene3D" id="1.20.120.1100">
    <property type="match status" value="1"/>
</dbReference>
<sequence length="992" mass="111784">MRVLAFLFLLAADALSKCPPLWASNERIPFYVSEYILDDTESAYIRKVFNDFSKLTCLRFEERERPLKSRGINIEGGEECALKTDNKDGIQRITLGDKCWPFSGAASLIGASLGLTSTHTRSDRDDFITLHPEHARGDVKKEFWQKSDSDNLGLRYDFGSMMHPVSHFGADDPSKPTILVQEQYKRRQYSLGNSIGPAFSDIQMLNKMYKCDEKCAKRVNLCKNSGFMNPNDCTKCICPFGFEGRLCQFRAEGNFEGKPCGSTLFASEEWGTLNVKNIWNLMQGERLSNLVTCHWRIKASRGRRLRLKLKTVDNGIDERHSCAYAGVELKVNNFNLAGYKYCKQEQRPEYHIFETDADVAMVNLYDGTLIVLGTTQRMDGMVITVLETTVDLASAALDAEEMDGPSQKTDLMDAEDKVNSEKIKAASDTVTLSQDVVELEQNGADATAVVLENCSLEVMDAVAIAIAIGMEQAPPQVLRYLRSLPASLCEASVLILCLLSSGYLSSACRVEWSSQKPIRYFLSKKLPEGHRTTIHEAITFYEQNTCLSFRELASPIRGNGLRFIFGNDCSSSVGRNQSPTMNLIILGDGCDSFANVTHEIGHSLGLIHTHQRKDRDSYVSVNNYRKNWANDFEIERIYAKTYGVPYDYGSIMHYEGYSDDAVDPSKPVILAKDRLRQFSMGNDIGPALSDLLLLNRMYKCDSICAGQVNVCKNSGFMNPNDCSKCICPFGFGGRFCQFRAEGNFRGAPCGGTIITESGKWHTLNPEHIWSIANDVEGHNIATCHWHIKAMHGKKLEIKLEYVNNGLEVHRSCQQGGVELKVGDFDLGGYRVKLNGALLPVEFYDFLKSITKKDFEAVKEGGKVLLYRLIMQSKKAANEQILEVKKLYPDFYAKALKMVVSLKKRWSALSPETRKLTTGLWKDFVDYVESDNTTFADVLNKYAQWPAKNKKELDKIFPKLSIFLDELRKDPERFNQKSIEETVDKIVEVLNRK</sequence>
<dbReference type="PANTHER" id="PTHR10127:SF780">
    <property type="entry name" value="METALLOENDOPEPTIDASE"/>
    <property type="match status" value="1"/>
</dbReference>
<evidence type="ECO:0000256" key="7">
    <source>
        <dbReference type="ARBA" id="ARBA00022801"/>
    </source>
</evidence>
<dbReference type="GO" id="GO:0005576">
    <property type="term" value="C:extracellular region"/>
    <property type="evidence" value="ECO:0007669"/>
    <property type="project" value="UniProtKB-SubCell"/>
</dbReference>
<dbReference type="Pfam" id="PF05823">
    <property type="entry name" value="Gp-FAR-1"/>
    <property type="match status" value="1"/>
</dbReference>
<keyword evidence="3" id="KW-0964">Secreted</keyword>
<dbReference type="Gene3D" id="3.40.390.10">
    <property type="entry name" value="Collagenase (Catalytic Domain)"/>
    <property type="match status" value="2"/>
</dbReference>
<dbReference type="SUPFAM" id="SSF55486">
    <property type="entry name" value="Metalloproteases ('zincins'), catalytic domain"/>
    <property type="match status" value="2"/>
</dbReference>
<evidence type="ECO:0000256" key="8">
    <source>
        <dbReference type="ARBA" id="ARBA00022833"/>
    </source>
</evidence>
<dbReference type="InterPro" id="IPR008632">
    <property type="entry name" value="Gp-FAR-1"/>
</dbReference>
<dbReference type="InterPro" id="IPR024079">
    <property type="entry name" value="MetalloPept_cat_dom_sf"/>
</dbReference>
<feature type="domain" description="Peptidase M12A" evidence="17">
    <location>
        <begin position="13"/>
        <end position="212"/>
    </location>
</feature>
<dbReference type="EC" id="3.4.24.-" evidence="15"/>
<dbReference type="InterPro" id="IPR034035">
    <property type="entry name" value="Astacin-like_dom"/>
</dbReference>
<feature type="binding site" evidence="14">
    <location>
        <position position="598"/>
    </location>
    <ligand>
        <name>Zn(2+)</name>
        <dbReference type="ChEBI" id="CHEBI:29105"/>
        <note>catalytic</note>
    </ligand>
</feature>
<evidence type="ECO:0000256" key="15">
    <source>
        <dbReference type="RuleBase" id="RU361183"/>
    </source>
</evidence>
<gene>
    <name evidence="18" type="ORF">QR680_013845</name>
</gene>
<keyword evidence="5 14" id="KW-0479">Metal-binding</keyword>
<dbReference type="GO" id="GO:0008270">
    <property type="term" value="F:zinc ion binding"/>
    <property type="evidence" value="ECO:0007669"/>
    <property type="project" value="UniProtKB-UniRule"/>
</dbReference>
<evidence type="ECO:0000256" key="4">
    <source>
        <dbReference type="ARBA" id="ARBA00022670"/>
    </source>
</evidence>
<keyword evidence="7 14" id="KW-0378">Hydrolase</keyword>
<evidence type="ECO:0000313" key="19">
    <source>
        <dbReference type="Proteomes" id="UP001175271"/>
    </source>
</evidence>
<keyword evidence="19" id="KW-1185">Reference proteome</keyword>
<evidence type="ECO:0000256" key="13">
    <source>
        <dbReference type="PROSITE-ProRule" id="PRU00059"/>
    </source>
</evidence>
<dbReference type="Pfam" id="PF01400">
    <property type="entry name" value="Astacin"/>
    <property type="match status" value="2"/>
</dbReference>
<evidence type="ECO:0000256" key="6">
    <source>
        <dbReference type="ARBA" id="ARBA00022729"/>
    </source>
</evidence>
<dbReference type="EMBL" id="JAUCMV010000002">
    <property type="protein sequence ID" value="KAK0418909.1"/>
    <property type="molecule type" value="Genomic_DNA"/>
</dbReference>
<dbReference type="GO" id="GO:0008289">
    <property type="term" value="F:lipid binding"/>
    <property type="evidence" value="ECO:0007669"/>
    <property type="project" value="UniProtKB-KW"/>
</dbReference>
<comment type="similarity">
    <text evidence="2">Belongs to the fatty-acid and retinol-binding protein (FARBP) family.</text>
</comment>
<reference evidence="18" key="1">
    <citation type="submission" date="2023-06" db="EMBL/GenBank/DDBJ databases">
        <title>Genomic analysis of the entomopathogenic nematode Steinernema hermaphroditum.</title>
        <authorList>
            <person name="Schwarz E.M."/>
            <person name="Heppert J.K."/>
            <person name="Baniya A."/>
            <person name="Schwartz H.T."/>
            <person name="Tan C.-H."/>
            <person name="Antoshechkin I."/>
            <person name="Sternberg P.W."/>
            <person name="Goodrich-Blair H."/>
            <person name="Dillman A.R."/>
        </authorList>
    </citation>
    <scope>NUCLEOTIDE SEQUENCE</scope>
    <source>
        <strain evidence="18">PS9179</strain>
        <tissue evidence="18">Whole animal</tissue>
    </source>
</reference>
<keyword evidence="10" id="KW-0175">Coiled coil</keyword>
<accession>A0AA39M376</accession>
<dbReference type="PRINTS" id="PR00480">
    <property type="entry name" value="ASTACIN"/>
</dbReference>
<feature type="domain" description="Peptidase M12A" evidence="17">
    <location>
        <begin position="501"/>
        <end position="701"/>
    </location>
</feature>
<name>A0AA39M376_9BILA</name>
<evidence type="ECO:0000313" key="18">
    <source>
        <dbReference type="EMBL" id="KAK0418909.1"/>
    </source>
</evidence>
<keyword evidence="8 14" id="KW-0862">Zinc</keyword>
<dbReference type="InterPro" id="IPR006026">
    <property type="entry name" value="Peptidase_Metallo"/>
</dbReference>
<dbReference type="SMART" id="SM00235">
    <property type="entry name" value="ZnMc"/>
    <property type="match status" value="2"/>
</dbReference>
<feature type="binding site" evidence="14">
    <location>
        <position position="608"/>
    </location>
    <ligand>
        <name>Zn(2+)</name>
        <dbReference type="ChEBI" id="CHEBI:29105"/>
        <note>catalytic</note>
    </ligand>
</feature>
<dbReference type="GO" id="GO:0006508">
    <property type="term" value="P:proteolysis"/>
    <property type="evidence" value="ECO:0007669"/>
    <property type="project" value="UniProtKB-KW"/>
</dbReference>
<evidence type="ECO:0000256" key="10">
    <source>
        <dbReference type="ARBA" id="ARBA00023054"/>
    </source>
</evidence>
<evidence type="ECO:0000256" key="9">
    <source>
        <dbReference type="ARBA" id="ARBA00023049"/>
    </source>
</evidence>
<keyword evidence="12" id="KW-1015">Disulfide bond</keyword>
<feature type="domain" description="CUB" evidence="16">
    <location>
        <begin position="749"/>
        <end position="829"/>
    </location>
</feature>
<keyword evidence="9 14" id="KW-0482">Metalloprotease</keyword>
<dbReference type="PANTHER" id="PTHR10127">
    <property type="entry name" value="DISCOIDIN, CUB, EGF, LAMININ , AND ZINC METALLOPROTEASE DOMAIN CONTAINING"/>
    <property type="match status" value="1"/>
</dbReference>
<dbReference type="InterPro" id="IPR001506">
    <property type="entry name" value="Peptidase_M12A"/>
</dbReference>
<evidence type="ECO:0000256" key="3">
    <source>
        <dbReference type="ARBA" id="ARBA00022525"/>
    </source>
</evidence>
<proteinExistence type="inferred from homology"/>
<dbReference type="InterPro" id="IPR000859">
    <property type="entry name" value="CUB_dom"/>
</dbReference>
<dbReference type="PROSITE" id="PS51864">
    <property type="entry name" value="ASTACIN"/>
    <property type="match status" value="2"/>
</dbReference>
<feature type="active site" evidence="14">
    <location>
        <position position="599"/>
    </location>
</feature>
<dbReference type="CDD" id="cd04280">
    <property type="entry name" value="ZnMc_astacin_like"/>
    <property type="match status" value="1"/>
</dbReference>
<comment type="caution">
    <text evidence="13">Lacks conserved residue(s) required for the propagation of feature annotation.</text>
</comment>
<evidence type="ECO:0000259" key="17">
    <source>
        <dbReference type="PROSITE" id="PS51864"/>
    </source>
</evidence>
<evidence type="ECO:0000256" key="5">
    <source>
        <dbReference type="ARBA" id="ARBA00022723"/>
    </source>
</evidence>
<keyword evidence="11" id="KW-0446">Lipid-binding</keyword>
<dbReference type="AlphaFoldDB" id="A0AA39M376"/>
<feature type="chain" id="PRO_5041489472" description="Metalloendopeptidase" evidence="15">
    <location>
        <begin position="17"/>
        <end position="992"/>
    </location>
</feature>
<feature type="binding site" evidence="14">
    <location>
        <position position="602"/>
    </location>
    <ligand>
        <name>Zn(2+)</name>
        <dbReference type="ChEBI" id="CHEBI:29105"/>
        <note>catalytic</note>
    </ligand>
</feature>
<evidence type="ECO:0000259" key="16">
    <source>
        <dbReference type="PROSITE" id="PS01180"/>
    </source>
</evidence>
<keyword evidence="6 15" id="KW-0732">Signal</keyword>
<evidence type="ECO:0000256" key="12">
    <source>
        <dbReference type="ARBA" id="ARBA00023157"/>
    </source>
</evidence>
<evidence type="ECO:0000256" key="11">
    <source>
        <dbReference type="ARBA" id="ARBA00023121"/>
    </source>
</evidence>
<protein>
    <recommendedName>
        <fullName evidence="15">Metalloendopeptidase</fullName>
        <ecNumber evidence="15">3.4.24.-</ecNumber>
    </recommendedName>
</protein>
<comment type="cofactor">
    <cofactor evidence="14 15">
        <name>Zn(2+)</name>
        <dbReference type="ChEBI" id="CHEBI:29105"/>
    </cofactor>
    <text evidence="14 15">Binds 1 zinc ion per subunit.</text>
</comment>
<keyword evidence="4 14" id="KW-0645">Protease</keyword>
<evidence type="ECO:0000256" key="2">
    <source>
        <dbReference type="ARBA" id="ARBA00006648"/>
    </source>
</evidence>
<dbReference type="PROSITE" id="PS01180">
    <property type="entry name" value="CUB"/>
    <property type="match status" value="2"/>
</dbReference>
<dbReference type="GO" id="GO:0004222">
    <property type="term" value="F:metalloendopeptidase activity"/>
    <property type="evidence" value="ECO:0007669"/>
    <property type="project" value="UniProtKB-UniRule"/>
</dbReference>
<comment type="caution">
    <text evidence="18">The sequence shown here is derived from an EMBL/GenBank/DDBJ whole genome shotgun (WGS) entry which is preliminary data.</text>
</comment>
<feature type="signal peptide" evidence="15">
    <location>
        <begin position="1"/>
        <end position="16"/>
    </location>
</feature>
<comment type="subcellular location">
    <subcellularLocation>
        <location evidence="1">Secreted</location>
    </subcellularLocation>
</comment>
<dbReference type="Proteomes" id="UP001175271">
    <property type="component" value="Unassembled WGS sequence"/>
</dbReference>
<evidence type="ECO:0000256" key="14">
    <source>
        <dbReference type="PROSITE-ProRule" id="PRU01211"/>
    </source>
</evidence>
<organism evidence="18 19">
    <name type="scientific">Steinernema hermaphroditum</name>
    <dbReference type="NCBI Taxonomy" id="289476"/>
    <lineage>
        <taxon>Eukaryota</taxon>
        <taxon>Metazoa</taxon>
        <taxon>Ecdysozoa</taxon>
        <taxon>Nematoda</taxon>
        <taxon>Chromadorea</taxon>
        <taxon>Rhabditida</taxon>
        <taxon>Tylenchina</taxon>
        <taxon>Panagrolaimomorpha</taxon>
        <taxon>Strongyloidoidea</taxon>
        <taxon>Steinernematidae</taxon>
        <taxon>Steinernema</taxon>
    </lineage>
</organism>